<organism evidence="2 3">
    <name type="scientific">Streptococcus pneumoniae</name>
    <dbReference type="NCBI Taxonomy" id="1313"/>
    <lineage>
        <taxon>Bacteria</taxon>
        <taxon>Bacillati</taxon>
        <taxon>Bacillota</taxon>
        <taxon>Bacilli</taxon>
        <taxon>Lactobacillales</taxon>
        <taxon>Streptococcaceae</taxon>
        <taxon>Streptococcus</taxon>
    </lineage>
</organism>
<feature type="non-terminal residue" evidence="2">
    <location>
        <position position="91"/>
    </location>
</feature>
<feature type="compositionally biased region" description="Polar residues" evidence="1">
    <location>
        <begin position="73"/>
        <end position="82"/>
    </location>
</feature>
<evidence type="ECO:0008006" key="4">
    <source>
        <dbReference type="Google" id="ProtNLM"/>
    </source>
</evidence>
<sequence length="91" mass="10157">EKAVEDNKTKNAALKAENEEIKQRNAAAKAEYEAKVAKYETDLAKYKKDFAAYAAALAEAESKKKQDGYLSEPRSQSLNFKSEPNAIRTID</sequence>
<name>A0A6I3V029_STREE</name>
<evidence type="ECO:0000256" key="1">
    <source>
        <dbReference type="SAM" id="MobiDB-lite"/>
    </source>
</evidence>
<dbReference type="InterPro" id="IPR036234">
    <property type="entry name" value="SA_I/II_PAC_V_sf"/>
</dbReference>
<dbReference type="InterPro" id="IPR009578">
    <property type="entry name" value="Surface_Ag_I_II_A_rpt"/>
</dbReference>
<dbReference type="Gene3D" id="2.60.530.10">
    <property type="entry name" value="Major cell-surface adhesin PAc"/>
    <property type="match status" value="1"/>
</dbReference>
<comment type="caution">
    <text evidence="2">The sequence shown here is derived from an EMBL/GenBank/DDBJ whole genome shotgun (WGS) entry which is preliminary data.</text>
</comment>
<proteinExistence type="predicted"/>
<dbReference type="Proteomes" id="UP000437160">
    <property type="component" value="Unassembled WGS sequence"/>
</dbReference>
<dbReference type="EMBL" id="WNIA01000727">
    <property type="protein sequence ID" value="MTW00132.1"/>
    <property type="molecule type" value="Genomic_DNA"/>
</dbReference>
<evidence type="ECO:0000313" key="2">
    <source>
        <dbReference type="EMBL" id="MTW00132.1"/>
    </source>
</evidence>
<gene>
    <name evidence="2" type="ORF">GM536_14065</name>
</gene>
<dbReference type="AlphaFoldDB" id="A0A6I3V029"/>
<accession>A0A6I3V029</accession>
<feature type="region of interest" description="Disordered" evidence="1">
    <location>
        <begin position="61"/>
        <end position="91"/>
    </location>
</feature>
<evidence type="ECO:0000313" key="3">
    <source>
        <dbReference type="Proteomes" id="UP000437160"/>
    </source>
</evidence>
<dbReference type="SUPFAM" id="SSF74914">
    <property type="entry name" value="V-region of surface antigen I/II (SA I/II, PAC)"/>
    <property type="match status" value="1"/>
</dbReference>
<dbReference type="RefSeq" id="WP_155482584.1">
    <property type="nucleotide sequence ID" value="NZ_WNIA01000727.1"/>
</dbReference>
<reference evidence="2 3" key="1">
    <citation type="submission" date="2019-11" db="EMBL/GenBank/DDBJ databases">
        <title>Growth characteristics of pneumococcus vary with the chemical composition of the capsule and with environmental conditions.</title>
        <authorList>
            <person name="Tothpal A."/>
            <person name="Desobry K."/>
            <person name="Joshi S."/>
            <person name="Wyllie A.L."/>
            <person name="Weinberger D.M."/>
        </authorList>
    </citation>
    <scope>NUCLEOTIDE SEQUENCE [LARGE SCALE GENOMIC DNA]</scope>
    <source>
        <strain evidence="3">pnumococcus19F</strain>
    </source>
</reference>
<dbReference type="Pfam" id="PF06696">
    <property type="entry name" value="Strep_SA_rep"/>
    <property type="match status" value="1"/>
</dbReference>
<feature type="non-terminal residue" evidence="2">
    <location>
        <position position="1"/>
    </location>
</feature>
<protein>
    <recommendedName>
        <fullName evidence="4">Agglutinin receptor</fullName>
    </recommendedName>
</protein>